<keyword evidence="8" id="KW-0472">Membrane</keyword>
<dbReference type="Pfam" id="PF17862">
    <property type="entry name" value="AAA_lid_3"/>
    <property type="match status" value="1"/>
</dbReference>
<keyword evidence="8" id="KW-0812">Transmembrane</keyword>
<dbReference type="SUPFAM" id="SSF52540">
    <property type="entry name" value="P-loop containing nucleoside triphosphate hydrolases"/>
    <property type="match status" value="1"/>
</dbReference>
<dbReference type="InterPro" id="IPR051701">
    <property type="entry name" value="Mito_OM_Translocase_MSP1"/>
</dbReference>
<name>A0ABR0T439_9HYPO</name>
<dbReference type="PROSITE" id="PS00674">
    <property type="entry name" value="AAA"/>
    <property type="match status" value="1"/>
</dbReference>
<dbReference type="InterPro" id="IPR003959">
    <property type="entry name" value="ATPase_AAA_core"/>
</dbReference>
<dbReference type="PANTHER" id="PTHR45644">
    <property type="entry name" value="AAA ATPASE, PUTATIVE (AFU_ORTHOLOGUE AFUA_2G12920)-RELATED-RELATED"/>
    <property type="match status" value="1"/>
</dbReference>
<proteinExistence type="inferred from homology"/>
<comment type="subcellular location">
    <subcellularLocation>
        <location evidence="1">Mitochondrion membrane</location>
        <topology evidence="1">Single-pass membrane protein</topology>
    </subcellularLocation>
</comment>
<evidence type="ECO:0000256" key="1">
    <source>
        <dbReference type="ARBA" id="ARBA00004304"/>
    </source>
</evidence>
<feature type="domain" description="AAA ATPase AAA+ lid" evidence="7">
    <location>
        <begin position="123"/>
        <end position="156"/>
    </location>
</feature>
<dbReference type="InterPro" id="IPR003960">
    <property type="entry name" value="ATPase_AAA_CS"/>
</dbReference>
<evidence type="ECO:0000256" key="4">
    <source>
        <dbReference type="ARBA" id="ARBA00023128"/>
    </source>
</evidence>
<comment type="similarity">
    <text evidence="5">Belongs to the AAA ATPase family.</text>
</comment>
<dbReference type="InterPro" id="IPR027417">
    <property type="entry name" value="P-loop_NTPase"/>
</dbReference>
<evidence type="ECO:0000313" key="9">
    <source>
        <dbReference type="Proteomes" id="UP001338125"/>
    </source>
</evidence>
<dbReference type="PANTHER" id="PTHR45644:SF56">
    <property type="entry name" value="AAA ATPASE, PUTATIVE (AFU_ORTHOLOGUE AFUA_2G12920)-RELATED"/>
    <property type="match status" value="1"/>
</dbReference>
<evidence type="ECO:0000259" key="6">
    <source>
        <dbReference type="Pfam" id="PF00004"/>
    </source>
</evidence>
<keyword evidence="2 5" id="KW-0547">Nucleotide-binding</keyword>
<feature type="domain" description="ATPase AAA-type core" evidence="6">
    <location>
        <begin position="1"/>
        <end position="97"/>
    </location>
</feature>
<dbReference type="Proteomes" id="UP001338125">
    <property type="component" value="Unassembled WGS sequence"/>
</dbReference>
<dbReference type="EMBL" id="JAVFKD010000001">
    <property type="protein sequence ID" value="KAK5999177.1"/>
    <property type="molecule type" value="Genomic_DNA"/>
</dbReference>
<evidence type="ECO:0000256" key="3">
    <source>
        <dbReference type="ARBA" id="ARBA00022840"/>
    </source>
</evidence>
<dbReference type="Gene3D" id="1.10.8.60">
    <property type="match status" value="1"/>
</dbReference>
<keyword evidence="9" id="KW-1185">Reference proteome</keyword>
<comment type="caution">
    <text evidence="8">The sequence shown here is derived from an EMBL/GenBank/DDBJ whole genome shotgun (WGS) entry which is preliminary data.</text>
</comment>
<dbReference type="InterPro" id="IPR041569">
    <property type="entry name" value="AAA_lid_3"/>
</dbReference>
<gene>
    <name evidence="8" type="ORF">PT974_01567</name>
</gene>
<evidence type="ECO:0000313" key="8">
    <source>
        <dbReference type="EMBL" id="KAK5999177.1"/>
    </source>
</evidence>
<evidence type="ECO:0000256" key="5">
    <source>
        <dbReference type="RuleBase" id="RU003651"/>
    </source>
</evidence>
<dbReference type="Gene3D" id="3.40.50.300">
    <property type="entry name" value="P-loop containing nucleotide triphosphate hydrolases"/>
    <property type="match status" value="2"/>
</dbReference>
<reference evidence="8 9" key="1">
    <citation type="submission" date="2024-01" db="EMBL/GenBank/DDBJ databases">
        <title>Complete genome of Cladobotryum mycophilum ATHUM6906.</title>
        <authorList>
            <person name="Christinaki A.C."/>
            <person name="Myridakis A.I."/>
            <person name="Kouvelis V.N."/>
        </authorList>
    </citation>
    <scope>NUCLEOTIDE SEQUENCE [LARGE SCALE GENOMIC DNA]</scope>
    <source>
        <strain evidence="8 9">ATHUM6906</strain>
    </source>
</reference>
<organism evidence="8 9">
    <name type="scientific">Cladobotryum mycophilum</name>
    <dbReference type="NCBI Taxonomy" id="491253"/>
    <lineage>
        <taxon>Eukaryota</taxon>
        <taxon>Fungi</taxon>
        <taxon>Dikarya</taxon>
        <taxon>Ascomycota</taxon>
        <taxon>Pezizomycotina</taxon>
        <taxon>Sordariomycetes</taxon>
        <taxon>Hypocreomycetidae</taxon>
        <taxon>Hypocreales</taxon>
        <taxon>Hypocreaceae</taxon>
        <taxon>Cladobotryum</taxon>
    </lineage>
</organism>
<evidence type="ECO:0000259" key="7">
    <source>
        <dbReference type="Pfam" id="PF17862"/>
    </source>
</evidence>
<protein>
    <submittedName>
        <fullName evidence="8">Outer mitochondrial transmembrane helix translocase</fullName>
    </submittedName>
</protein>
<keyword evidence="4" id="KW-0496">Mitochondrion</keyword>
<dbReference type="Pfam" id="PF00004">
    <property type="entry name" value="AAA"/>
    <property type="match status" value="1"/>
</dbReference>
<evidence type="ECO:0000256" key="2">
    <source>
        <dbReference type="ARBA" id="ARBA00022741"/>
    </source>
</evidence>
<sequence>MLAQAVARKSKLHLLSISSGDVFQKAWGGDEKVIRAAFKLARRLHPCIMFIDEADGMLGNRKEDDKKHHNTFVLLATNRPWDVDPAVLRRAPVRVLIDKPTIDQRKEILKILLREETLSNDLTIDFIATRTRSFSGSDLKSLCVSAALRCVQQQMPDDNGHYPQERVLYKGHFEFAF</sequence>
<keyword evidence="3 5" id="KW-0067">ATP-binding</keyword>
<accession>A0ABR0T439</accession>